<accession>A0ABR3JQZ0</accession>
<sequence length="103" mass="11170">MKRRRRYQLGTITSGANFALWLKGARNALRYFDSDEELALPGDLSGAGDRQRFVAGLGSMLKISLEADFSLSDGGEDLSIDATMLGIEFLPRLSGWIGLAGCL</sequence>
<reference evidence="2" key="1">
    <citation type="submission" date="2024-06" db="EMBL/GenBank/DDBJ databases">
        <title>Multi-omics analyses provide insights into the biosynthesis of the anticancer antibiotic pleurotin in Hohenbuehelia grisea.</title>
        <authorList>
            <person name="Weaver J.A."/>
            <person name="Alberti F."/>
        </authorList>
    </citation>
    <scope>NUCLEOTIDE SEQUENCE [LARGE SCALE GENOMIC DNA]</scope>
    <source>
        <strain evidence="2">T-177</strain>
    </source>
</reference>
<dbReference type="Proteomes" id="UP001556367">
    <property type="component" value="Unassembled WGS sequence"/>
</dbReference>
<evidence type="ECO:0000313" key="1">
    <source>
        <dbReference type="EMBL" id="KAL0957698.1"/>
    </source>
</evidence>
<name>A0ABR3JQZ0_9AGAR</name>
<organism evidence="1 2">
    <name type="scientific">Hohenbuehelia grisea</name>
    <dbReference type="NCBI Taxonomy" id="104357"/>
    <lineage>
        <taxon>Eukaryota</taxon>
        <taxon>Fungi</taxon>
        <taxon>Dikarya</taxon>
        <taxon>Basidiomycota</taxon>
        <taxon>Agaricomycotina</taxon>
        <taxon>Agaricomycetes</taxon>
        <taxon>Agaricomycetidae</taxon>
        <taxon>Agaricales</taxon>
        <taxon>Pleurotineae</taxon>
        <taxon>Pleurotaceae</taxon>
        <taxon>Hohenbuehelia</taxon>
    </lineage>
</organism>
<keyword evidence="2" id="KW-1185">Reference proteome</keyword>
<gene>
    <name evidence="1" type="ORF">HGRIS_001478</name>
</gene>
<dbReference type="EMBL" id="JASNQZ010000005">
    <property type="protein sequence ID" value="KAL0957698.1"/>
    <property type="molecule type" value="Genomic_DNA"/>
</dbReference>
<evidence type="ECO:0000313" key="2">
    <source>
        <dbReference type="Proteomes" id="UP001556367"/>
    </source>
</evidence>
<protein>
    <submittedName>
        <fullName evidence="1">Uncharacterized protein</fullName>
    </submittedName>
</protein>
<comment type="caution">
    <text evidence="1">The sequence shown here is derived from an EMBL/GenBank/DDBJ whole genome shotgun (WGS) entry which is preliminary data.</text>
</comment>
<proteinExistence type="predicted"/>